<accession>A0AAQ1GLA5</accession>
<evidence type="ECO:0000313" key="4">
    <source>
        <dbReference type="Proteomes" id="UP000247515"/>
    </source>
</evidence>
<reference evidence="1 4" key="2">
    <citation type="submission" date="2018-05" db="EMBL/GenBank/DDBJ databases">
        <title>Genomic Encyclopedia of Type Strains, Phase IV (KMG-V): Genome sequencing to study the core and pangenomes of soil and plant-associated prokaryotes.</title>
        <authorList>
            <person name="Whitman W."/>
        </authorList>
    </citation>
    <scope>NUCLEOTIDE SEQUENCE [LARGE SCALE GENOMIC DNA]</scope>
    <source>
        <strain evidence="1 4">SIr-6563</strain>
    </source>
</reference>
<name>A0AAQ1GLA5_9BURK</name>
<dbReference type="GeneID" id="61307334"/>
<gene>
    <name evidence="1" type="ORF">C7400_103299</name>
    <name evidence="2" type="ORF">SAMN05216550_11853</name>
</gene>
<evidence type="ECO:0000313" key="3">
    <source>
        <dbReference type="Proteomes" id="UP000183529"/>
    </source>
</evidence>
<keyword evidence="4" id="KW-1185">Reference proteome</keyword>
<dbReference type="EMBL" id="QJJV01000003">
    <property type="protein sequence ID" value="PXX19308.1"/>
    <property type="molecule type" value="Genomic_DNA"/>
</dbReference>
<sequence>MMKHSQTGGRNVNRRDAALPDSARPLAHAPLRIAIRLWGYDAAVAQTWLDALPTLDGLIGWSIALAPDSPGAHMVVHMIKPSQMPGATFCWNCMGANRAIARMDPADGAAIALFAGHAKALPPTRDGLWMTSGALPPRAALFRLAHLIGAAAMPTSSGDFALRYHVLEMIGGELDAA</sequence>
<protein>
    <submittedName>
        <fullName evidence="2">Uncharacterized protein</fullName>
    </submittedName>
</protein>
<dbReference type="AlphaFoldDB" id="A0AAQ1GLA5"/>
<dbReference type="RefSeq" id="WP_080180333.1">
    <property type="nucleotide sequence ID" value="NZ_CADFGS010000021.1"/>
</dbReference>
<organism evidence="2 3">
    <name type="scientific">Paraburkholderia tropica</name>
    <dbReference type="NCBI Taxonomy" id="92647"/>
    <lineage>
        <taxon>Bacteria</taxon>
        <taxon>Pseudomonadati</taxon>
        <taxon>Pseudomonadota</taxon>
        <taxon>Betaproteobacteria</taxon>
        <taxon>Burkholderiales</taxon>
        <taxon>Burkholderiaceae</taxon>
        <taxon>Paraburkholderia</taxon>
    </lineage>
</organism>
<dbReference type="Proteomes" id="UP000183529">
    <property type="component" value="Unassembled WGS sequence"/>
</dbReference>
<comment type="caution">
    <text evidence="2">The sequence shown here is derived from an EMBL/GenBank/DDBJ whole genome shotgun (WGS) entry which is preliminary data.</text>
</comment>
<evidence type="ECO:0000313" key="1">
    <source>
        <dbReference type="EMBL" id="PXX19308.1"/>
    </source>
</evidence>
<dbReference type="EMBL" id="FNZM01000018">
    <property type="protein sequence ID" value="SEK09742.1"/>
    <property type="molecule type" value="Genomic_DNA"/>
</dbReference>
<evidence type="ECO:0000313" key="2">
    <source>
        <dbReference type="EMBL" id="SEK09742.1"/>
    </source>
</evidence>
<proteinExistence type="predicted"/>
<reference evidence="2 3" key="1">
    <citation type="submission" date="2016-10" db="EMBL/GenBank/DDBJ databases">
        <authorList>
            <person name="Varghese N."/>
            <person name="Submissions S."/>
        </authorList>
    </citation>
    <scope>NUCLEOTIDE SEQUENCE [LARGE SCALE GENOMIC DNA]</scope>
    <source>
        <strain evidence="2 3">LMG 22274</strain>
    </source>
</reference>
<dbReference type="Proteomes" id="UP000247515">
    <property type="component" value="Unassembled WGS sequence"/>
</dbReference>